<dbReference type="EMBL" id="AGCU01059672">
    <property type="status" value="NOT_ANNOTATED_CDS"/>
    <property type="molecule type" value="Genomic_DNA"/>
</dbReference>
<evidence type="ECO:0000256" key="1">
    <source>
        <dbReference type="SAM" id="MobiDB-lite"/>
    </source>
</evidence>
<protein>
    <submittedName>
        <fullName evidence="2">Uncharacterized LOC102455952</fullName>
    </submittedName>
</protein>
<keyword evidence="3" id="KW-1185">Reference proteome</keyword>
<dbReference type="Proteomes" id="UP000007267">
    <property type="component" value="Unassembled WGS sequence"/>
</dbReference>
<dbReference type="eggNOG" id="KOG3594">
    <property type="taxonomic scope" value="Eukaryota"/>
</dbReference>
<feature type="region of interest" description="Disordered" evidence="1">
    <location>
        <begin position="1"/>
        <end position="130"/>
    </location>
</feature>
<reference evidence="2" key="3">
    <citation type="submission" date="2025-08" db="UniProtKB">
        <authorList>
            <consortium name="Ensembl"/>
        </authorList>
    </citation>
    <scope>IDENTIFICATION</scope>
</reference>
<feature type="compositionally biased region" description="Basic and acidic residues" evidence="1">
    <location>
        <begin position="45"/>
        <end position="62"/>
    </location>
</feature>
<evidence type="ECO:0000313" key="3">
    <source>
        <dbReference type="Proteomes" id="UP000007267"/>
    </source>
</evidence>
<reference evidence="3" key="1">
    <citation type="submission" date="2011-10" db="EMBL/GenBank/DDBJ databases">
        <authorList>
            <consortium name="Soft-shell Turtle Genome Consortium"/>
        </authorList>
    </citation>
    <scope>NUCLEOTIDE SEQUENCE [LARGE SCALE GENOMIC DNA]</scope>
    <source>
        <strain evidence="3">Daiwa-1</strain>
    </source>
</reference>
<feature type="compositionally biased region" description="Low complexity" evidence="1">
    <location>
        <begin position="10"/>
        <end position="21"/>
    </location>
</feature>
<proteinExistence type="predicted"/>
<name>K7FI43_PELSI</name>
<organism evidence="2 3">
    <name type="scientific">Pelodiscus sinensis</name>
    <name type="common">Chinese softshell turtle</name>
    <name type="synonym">Trionyx sinensis</name>
    <dbReference type="NCBI Taxonomy" id="13735"/>
    <lineage>
        <taxon>Eukaryota</taxon>
        <taxon>Metazoa</taxon>
        <taxon>Chordata</taxon>
        <taxon>Craniata</taxon>
        <taxon>Vertebrata</taxon>
        <taxon>Euteleostomi</taxon>
        <taxon>Archelosauria</taxon>
        <taxon>Testudinata</taxon>
        <taxon>Testudines</taxon>
        <taxon>Cryptodira</taxon>
        <taxon>Trionychia</taxon>
        <taxon>Trionychidae</taxon>
        <taxon>Pelodiscus</taxon>
    </lineage>
</organism>
<reference evidence="2" key="4">
    <citation type="submission" date="2025-09" db="UniProtKB">
        <authorList>
            <consortium name="Ensembl"/>
        </authorList>
    </citation>
    <scope>IDENTIFICATION</scope>
</reference>
<accession>K7FI43</accession>
<sequence length="213" mass="23563">MHFQRKLLQGSGPHSGNSSPGQAELCPLSVTTPSDRPSDTFQAEDCSRESLCHHVQEGKVKGSDSQGHDLVPFHPPSPWQEHESASSLSSHSTPDQFSVQDSGKGDSEFNDSASDISGEGLKKPPSQVAEKQVGTAACMAGRTYKDTERYCSLYAHQSQRSKTIPLHCESDYVIAYSTTPIYQPMVQLEKSHFLPQKLIFLKLKDYKVCMKEF</sequence>
<dbReference type="HOGENOM" id="CLU_1294016_0_0_1"/>
<reference evidence="3" key="2">
    <citation type="journal article" date="2013" name="Nat. Genet.">
        <title>The draft genomes of soft-shell turtle and green sea turtle yield insights into the development and evolution of the turtle-specific body plan.</title>
        <authorList>
            <person name="Wang Z."/>
            <person name="Pascual-Anaya J."/>
            <person name="Zadissa A."/>
            <person name="Li W."/>
            <person name="Niimura Y."/>
            <person name="Huang Z."/>
            <person name="Li C."/>
            <person name="White S."/>
            <person name="Xiong Z."/>
            <person name="Fang D."/>
            <person name="Wang B."/>
            <person name="Ming Y."/>
            <person name="Chen Y."/>
            <person name="Zheng Y."/>
            <person name="Kuraku S."/>
            <person name="Pignatelli M."/>
            <person name="Herrero J."/>
            <person name="Beal K."/>
            <person name="Nozawa M."/>
            <person name="Li Q."/>
            <person name="Wang J."/>
            <person name="Zhang H."/>
            <person name="Yu L."/>
            <person name="Shigenobu S."/>
            <person name="Wang J."/>
            <person name="Liu J."/>
            <person name="Flicek P."/>
            <person name="Searle S."/>
            <person name="Wang J."/>
            <person name="Kuratani S."/>
            <person name="Yin Y."/>
            <person name="Aken B."/>
            <person name="Zhang G."/>
            <person name="Irie N."/>
        </authorList>
    </citation>
    <scope>NUCLEOTIDE SEQUENCE [LARGE SCALE GENOMIC DNA]</scope>
    <source>
        <strain evidence="3">Daiwa-1</strain>
    </source>
</reference>
<feature type="compositionally biased region" description="Polar residues" evidence="1">
    <location>
        <begin position="29"/>
        <end position="41"/>
    </location>
</feature>
<evidence type="ECO:0000313" key="2">
    <source>
        <dbReference type="Ensembl" id="ENSPSIP00000007703.1"/>
    </source>
</evidence>
<dbReference type="Ensembl" id="ENSPSIT00000007744.1">
    <property type="protein sequence ID" value="ENSPSIP00000007703.1"/>
    <property type="gene ID" value="ENSPSIG00000007087.1"/>
</dbReference>
<dbReference type="AlphaFoldDB" id="K7FI43"/>